<dbReference type="InterPro" id="IPR018289">
    <property type="entry name" value="MULE_transposase_dom"/>
</dbReference>
<reference evidence="3 4" key="1">
    <citation type="submission" date="2018-08" db="EMBL/GenBank/DDBJ databases">
        <title>Genomic investigation of the strawberry pathogen Phytophthora fragariae indicates pathogenicity is determined by transcriptional variation in three key races.</title>
        <authorList>
            <person name="Adams T.M."/>
            <person name="Armitage A.D."/>
            <person name="Sobczyk M.K."/>
            <person name="Bates H.J."/>
            <person name="Dunwell J.M."/>
            <person name="Nellist C.F."/>
            <person name="Harrison R.J."/>
        </authorList>
    </citation>
    <scope>NUCLEOTIDE SEQUENCE [LARGE SCALE GENOMIC DNA]</scope>
    <source>
        <strain evidence="3 4">SCRP333</strain>
    </source>
</reference>
<accession>A0A6A4DTE1</accession>
<dbReference type="PANTHER" id="PTHR47718">
    <property type="entry name" value="OS01G0519700 PROTEIN"/>
    <property type="match status" value="1"/>
</dbReference>
<dbReference type="EMBL" id="QXFT01001891">
    <property type="protein sequence ID" value="KAE9308130.1"/>
    <property type="molecule type" value="Genomic_DNA"/>
</dbReference>
<organism evidence="3 4">
    <name type="scientific">Phytophthora rubi</name>
    <dbReference type="NCBI Taxonomy" id="129364"/>
    <lineage>
        <taxon>Eukaryota</taxon>
        <taxon>Sar</taxon>
        <taxon>Stramenopiles</taxon>
        <taxon>Oomycota</taxon>
        <taxon>Peronosporomycetes</taxon>
        <taxon>Peronosporales</taxon>
        <taxon>Peronosporaceae</taxon>
        <taxon>Phytophthora</taxon>
    </lineage>
</organism>
<name>A0A6A4DTE1_9STRA</name>
<proteinExistence type="predicted"/>
<comment type="caution">
    <text evidence="3">The sequence shown here is derived from an EMBL/GenBank/DDBJ whole genome shotgun (WGS) entry which is preliminary data.</text>
</comment>
<feature type="compositionally biased region" description="Low complexity" evidence="1">
    <location>
        <begin position="215"/>
        <end position="224"/>
    </location>
</feature>
<evidence type="ECO:0000313" key="3">
    <source>
        <dbReference type="EMBL" id="KAE9308130.1"/>
    </source>
</evidence>
<sequence length="704" mass="80994">MTPPLLSQLPVLARPAATPRQLHYNTLEEALWQLQLSSPRQATVSAAAISLRTSYQDAASAGLSDPLPPLLSVSAIMAHDRREPAREDNFEEPAIRQQVAGAQLWHMPCLVERMFRTPVEAQRALNAFARPHGYDIVYKGTSYDKRHQKRLIRYGCDRHGVPRSQREHFNPPKRTNVSSRKCGCPMEVYLVRTTGNHGDIGWLLQHRGRAGQHNHPPSSHAASHPMHRRASHTEAARLAVAVDGETGATARQTIARLLVEDPGLLLVPRDVYNERARATRAALGGLSRIKRLLQKLQDGPFQVSYQYDEHHHLTHLFFAHNDAIDIYRTNYDVIIMDCTYRTNRFNMPLFNIVGVTGMNATIHIAQVFLIGEEEQDFQWALRQLEHFLSQQGIPPPQVFLTDRDLALLNALEEVFPDTPALLCLWHIMKDVQAHARRVSFPREIDPDTSLLQDSGDHQTFCEAFLRVVYAPTEEDYLFRRHELHLLSAVEATHIDDVWLDIWKRRIVRRWTDQVLHFGMHATSRVEGYHATLKSWLGTSSGDLLTVHTRMEHWWRQSIERHWVLHPNAEVYVPIRLRGKWFAAVIRVIHTHALLHCVESLQRMKTLLKPCTGSYEMTWGIPCGHSLHQRVATCVGLRPTDFHPHWWIRRHQAPLELPARILEPERIEDRRARRALERRARRHAAGNGPRGTRRIPANFEVYSNE</sequence>
<dbReference type="Proteomes" id="UP000434957">
    <property type="component" value="Unassembled WGS sequence"/>
</dbReference>
<evidence type="ECO:0000313" key="4">
    <source>
        <dbReference type="Proteomes" id="UP000434957"/>
    </source>
</evidence>
<dbReference type="AlphaFoldDB" id="A0A6A4DTE1"/>
<dbReference type="PANTHER" id="PTHR47718:SF3">
    <property type="entry name" value="PROTEIN FAR1-RELATED SEQUENCE 5-LIKE"/>
    <property type="match status" value="1"/>
</dbReference>
<dbReference type="Pfam" id="PF10551">
    <property type="entry name" value="MULE"/>
    <property type="match status" value="1"/>
</dbReference>
<feature type="domain" description="MULE transposase" evidence="2">
    <location>
        <begin position="333"/>
        <end position="429"/>
    </location>
</feature>
<gene>
    <name evidence="3" type="ORF">PR003_g20816</name>
</gene>
<protein>
    <recommendedName>
        <fullName evidence="2">MULE transposase domain-containing protein</fullName>
    </recommendedName>
</protein>
<evidence type="ECO:0000256" key="1">
    <source>
        <dbReference type="SAM" id="MobiDB-lite"/>
    </source>
</evidence>
<evidence type="ECO:0000259" key="2">
    <source>
        <dbReference type="Pfam" id="PF10551"/>
    </source>
</evidence>
<keyword evidence="4" id="KW-1185">Reference proteome</keyword>
<feature type="region of interest" description="Disordered" evidence="1">
    <location>
        <begin position="209"/>
        <end position="233"/>
    </location>
</feature>